<keyword evidence="6" id="KW-1185">Reference proteome</keyword>
<feature type="compositionally biased region" description="Polar residues" evidence="2">
    <location>
        <begin position="272"/>
        <end position="282"/>
    </location>
</feature>
<dbReference type="EMBL" id="LKMD01000101">
    <property type="protein sequence ID" value="PIB00025.1"/>
    <property type="molecule type" value="Genomic_DNA"/>
</dbReference>
<dbReference type="OrthoDB" id="10006023at2759"/>
<dbReference type="Proteomes" id="UP001302367">
    <property type="component" value="Chromosome 3"/>
</dbReference>
<reference evidence="3 5" key="1">
    <citation type="submission" date="2015-10" db="EMBL/GenBank/DDBJ databases">
        <title>The cercosporin biosynthetic gene cluster was horizontally transferred to several fungal lineages and shown to be expanded in Cercospora beticola based on microsynteny with recipient genomes.</title>
        <authorList>
            <person name="De Jonge R."/>
            <person name="Ebert M.K."/>
            <person name="Suttle J.C."/>
            <person name="Jurick Ii W.M."/>
            <person name="Secor G.A."/>
            <person name="Thomma B.P."/>
            <person name="Van De Peer Y."/>
            <person name="Bolton M.D."/>
        </authorList>
    </citation>
    <scope>NUCLEOTIDE SEQUENCE [LARGE SCALE GENOMIC DNA]</scope>
    <source>
        <strain evidence="3 5">09-40</strain>
    </source>
</reference>
<feature type="region of interest" description="Disordered" evidence="2">
    <location>
        <begin position="212"/>
        <end position="245"/>
    </location>
</feature>
<feature type="compositionally biased region" description="Basic and acidic residues" evidence="2">
    <location>
        <begin position="298"/>
        <end position="317"/>
    </location>
</feature>
<gene>
    <name evidence="3" type="ORF">CB0940_03822</name>
    <name evidence="4" type="ORF">RHO25_005637</name>
</gene>
<evidence type="ECO:0000313" key="6">
    <source>
        <dbReference type="Proteomes" id="UP001302367"/>
    </source>
</evidence>
<feature type="region of interest" description="Disordered" evidence="2">
    <location>
        <begin position="71"/>
        <end position="120"/>
    </location>
</feature>
<evidence type="ECO:0000313" key="4">
    <source>
        <dbReference type="EMBL" id="WPB01017.1"/>
    </source>
</evidence>
<organism evidence="3 5">
    <name type="scientific">Cercospora beticola</name>
    <name type="common">Sugarbeet leaf spot fungus</name>
    <dbReference type="NCBI Taxonomy" id="122368"/>
    <lineage>
        <taxon>Eukaryota</taxon>
        <taxon>Fungi</taxon>
        <taxon>Dikarya</taxon>
        <taxon>Ascomycota</taxon>
        <taxon>Pezizomycotina</taxon>
        <taxon>Dothideomycetes</taxon>
        <taxon>Dothideomycetidae</taxon>
        <taxon>Mycosphaerellales</taxon>
        <taxon>Mycosphaerellaceae</taxon>
        <taxon>Cercospora</taxon>
    </lineage>
</organism>
<feature type="compositionally biased region" description="Polar residues" evidence="2">
    <location>
        <begin position="83"/>
        <end position="109"/>
    </location>
</feature>
<evidence type="ECO:0000313" key="5">
    <source>
        <dbReference type="Proteomes" id="UP000230605"/>
    </source>
</evidence>
<proteinExistence type="predicted"/>
<protein>
    <submittedName>
        <fullName evidence="3">Uncharacterized protein</fullName>
    </submittedName>
</protein>
<name>A0A2G5I5E7_CERBT</name>
<dbReference type="AlphaFoldDB" id="A0A2G5I5E7"/>
<evidence type="ECO:0000256" key="2">
    <source>
        <dbReference type="SAM" id="MobiDB-lite"/>
    </source>
</evidence>
<sequence length="644" mass="71093">MGAHKSGGIVRTHPSRGMAEYLSGEGMLSDEQARDLRQQGYLDQDMADQAPQHQINQAQDRAIQISIRPLPAAQPDDSHDKSQPSQNDTEPVAISTSNMTVTPTTSLEKPSSEHDSSGSNVLCCSAAQDDSTMPAWSPTAFSEQHHAEVADLFALRAAVWHMTRRATDLSNATNLQSIDIGTLSLPPLSLSPSIANNEVDLDTLMNVPQTATLQRRKSWTGPSDRDEQPDALIRPSSAPPNSSHQWLEEGEYIAYAQGSGSGDGSRRTTGTHLCSLSSNARTIGNARRRAADDEDEGNADRDQDGRGKRRRLDESVHKPSARIRLPCIFNMGEPDAFPKHTATYEHISELLRHLTTHDFYACQKCFTRFNNTAEILDHICKKTCENTACRRTVLLNTAQPFDCDCVTTAVEQWEQLFSLQYPGQHVPALRPNTYDDPSMTPSLQPRTPFLLSVPQSAVPAFDNNVLDTPNTNLWAHEAFDLSMTQVHAPRTVLPAMRTNLGHAFQKEYQQLSERLAQLERRKDDASSKREEARGTLLLSLWEALCETGSPKARIDGPLWRMMQRDAPEVLRQSMVATTLTSGSSSVLHSQLLQNGVVGQHFERHHTSTNGNFGTNGNSDWMMNLTATGDFSNASAQPNAGYEGM</sequence>
<accession>A0A2G5I5E7</accession>
<feature type="region of interest" description="Disordered" evidence="2">
    <location>
        <begin position="257"/>
        <end position="317"/>
    </location>
</feature>
<keyword evidence="1" id="KW-0175">Coiled coil</keyword>
<dbReference type="Proteomes" id="UP000230605">
    <property type="component" value="Chromosome 3"/>
</dbReference>
<evidence type="ECO:0000313" key="3">
    <source>
        <dbReference type="EMBL" id="PIB00025.1"/>
    </source>
</evidence>
<dbReference type="EMBL" id="CP134186">
    <property type="protein sequence ID" value="WPB01017.1"/>
    <property type="molecule type" value="Genomic_DNA"/>
</dbReference>
<reference evidence="4 6" key="2">
    <citation type="submission" date="2023-09" db="EMBL/GenBank/DDBJ databases">
        <title>Complete-Gapless Cercospora beticola genome.</title>
        <authorList>
            <person name="Wyatt N.A."/>
            <person name="Spanner R.E."/>
            <person name="Bolton M.D."/>
        </authorList>
    </citation>
    <scope>NUCLEOTIDE SEQUENCE [LARGE SCALE GENOMIC DNA]</scope>
    <source>
        <strain evidence="4">Cb09-40</strain>
    </source>
</reference>
<evidence type="ECO:0000256" key="1">
    <source>
        <dbReference type="SAM" id="Coils"/>
    </source>
</evidence>
<feature type="coiled-coil region" evidence="1">
    <location>
        <begin position="501"/>
        <end position="535"/>
    </location>
</feature>